<feature type="domain" description="OmpR/PhoB-type" evidence="11">
    <location>
        <begin position="128"/>
        <end position="224"/>
    </location>
</feature>
<keyword evidence="6" id="KW-0804">Transcription</keyword>
<dbReference type="InterPro" id="IPR001867">
    <property type="entry name" value="OmpR/PhoB-type_DNA-bd"/>
</dbReference>
<dbReference type="GO" id="GO:0005829">
    <property type="term" value="C:cytosol"/>
    <property type="evidence" value="ECO:0007669"/>
    <property type="project" value="TreeGrafter"/>
</dbReference>
<evidence type="ECO:0000313" key="12">
    <source>
        <dbReference type="EMBL" id="KIE45737.1"/>
    </source>
</evidence>
<feature type="domain" description="Response regulatory" evidence="10">
    <location>
        <begin position="4"/>
        <end position="117"/>
    </location>
</feature>
<evidence type="ECO:0000259" key="10">
    <source>
        <dbReference type="PROSITE" id="PS50110"/>
    </source>
</evidence>
<keyword evidence="2 8" id="KW-0597">Phosphoprotein</keyword>
<evidence type="ECO:0000256" key="6">
    <source>
        <dbReference type="ARBA" id="ARBA00023163"/>
    </source>
</evidence>
<keyword evidence="3" id="KW-0902">Two-component regulatory system</keyword>
<dbReference type="Gene3D" id="1.10.10.10">
    <property type="entry name" value="Winged helix-like DNA-binding domain superfamily/Winged helix DNA-binding domain"/>
    <property type="match status" value="1"/>
</dbReference>
<dbReference type="InterPro" id="IPR036388">
    <property type="entry name" value="WH-like_DNA-bd_sf"/>
</dbReference>
<dbReference type="SMART" id="SM00448">
    <property type="entry name" value="REC"/>
    <property type="match status" value="1"/>
</dbReference>
<evidence type="ECO:0000313" key="13">
    <source>
        <dbReference type="Proteomes" id="UP000031366"/>
    </source>
</evidence>
<dbReference type="GO" id="GO:0032993">
    <property type="term" value="C:protein-DNA complex"/>
    <property type="evidence" value="ECO:0007669"/>
    <property type="project" value="TreeGrafter"/>
</dbReference>
<dbReference type="GO" id="GO:0000156">
    <property type="term" value="F:phosphorelay response regulator activity"/>
    <property type="evidence" value="ECO:0007669"/>
    <property type="project" value="TreeGrafter"/>
</dbReference>
<name>A0A0C1QXK5_9CLOT</name>
<evidence type="ECO:0000256" key="5">
    <source>
        <dbReference type="ARBA" id="ARBA00023125"/>
    </source>
</evidence>
<keyword evidence="5 9" id="KW-0238">DNA-binding</keyword>
<evidence type="ECO:0000256" key="1">
    <source>
        <dbReference type="ARBA" id="ARBA00018672"/>
    </source>
</evidence>
<dbReference type="PROSITE" id="PS50110">
    <property type="entry name" value="RESPONSE_REGULATORY"/>
    <property type="match status" value="1"/>
</dbReference>
<dbReference type="GO" id="GO:0000976">
    <property type="term" value="F:transcription cis-regulatory region binding"/>
    <property type="evidence" value="ECO:0007669"/>
    <property type="project" value="TreeGrafter"/>
</dbReference>
<dbReference type="PANTHER" id="PTHR48111:SF73">
    <property type="entry name" value="ALKALINE PHOSPHATASE SYNTHESIS TRANSCRIPTIONAL REGULATORY PROTEIN PHOP"/>
    <property type="match status" value="1"/>
</dbReference>
<dbReference type="SMART" id="SM00862">
    <property type="entry name" value="Trans_reg_C"/>
    <property type="match status" value="1"/>
</dbReference>
<evidence type="ECO:0000256" key="3">
    <source>
        <dbReference type="ARBA" id="ARBA00023012"/>
    </source>
</evidence>
<dbReference type="GO" id="GO:0006355">
    <property type="term" value="P:regulation of DNA-templated transcription"/>
    <property type="evidence" value="ECO:0007669"/>
    <property type="project" value="InterPro"/>
</dbReference>
<dbReference type="STRING" id="29341.RSJ17_02900"/>
<dbReference type="InterPro" id="IPR001789">
    <property type="entry name" value="Sig_transdc_resp-reg_receiver"/>
</dbReference>
<feature type="DNA-binding region" description="OmpR/PhoB-type" evidence="9">
    <location>
        <begin position="128"/>
        <end position="224"/>
    </location>
</feature>
<feature type="modified residue" description="4-aspartylphosphate" evidence="8">
    <location>
        <position position="53"/>
    </location>
</feature>
<accession>A0A0C1QXK5</accession>
<dbReference type="AlphaFoldDB" id="A0A0C1QXK5"/>
<dbReference type="Proteomes" id="UP000031366">
    <property type="component" value="Unassembled WGS sequence"/>
</dbReference>
<protein>
    <recommendedName>
        <fullName evidence="1">Stage 0 sporulation protein A homolog</fullName>
    </recommendedName>
</protein>
<comment type="caution">
    <text evidence="12">The sequence shown here is derived from an EMBL/GenBank/DDBJ whole genome shotgun (WGS) entry which is preliminary data.</text>
</comment>
<evidence type="ECO:0000256" key="9">
    <source>
        <dbReference type="PROSITE-ProRule" id="PRU01091"/>
    </source>
</evidence>
<evidence type="ECO:0000256" key="7">
    <source>
        <dbReference type="ARBA" id="ARBA00024867"/>
    </source>
</evidence>
<dbReference type="InterPro" id="IPR011006">
    <property type="entry name" value="CheY-like_superfamily"/>
</dbReference>
<dbReference type="InterPro" id="IPR039420">
    <property type="entry name" value="WalR-like"/>
</dbReference>
<keyword evidence="13" id="KW-1185">Reference proteome</keyword>
<gene>
    <name evidence="12" type="ORF">U732_2119</name>
</gene>
<evidence type="ECO:0000256" key="2">
    <source>
        <dbReference type="ARBA" id="ARBA00022553"/>
    </source>
</evidence>
<dbReference type="Pfam" id="PF00072">
    <property type="entry name" value="Response_reg"/>
    <property type="match status" value="1"/>
</dbReference>
<dbReference type="PANTHER" id="PTHR48111">
    <property type="entry name" value="REGULATOR OF RPOS"/>
    <property type="match status" value="1"/>
</dbReference>
<sequence>MEKTILVVDDEESIRRLLGAYLSKEKYNVIYAVNGVDALNKLKNDEVHLIILDIMMPIMGGFEALQLIRQSYDIPIIMLSAKEEEQDKLLAFGFGVDNYETKPFSPKILIAKVNALIKRTYGSEVKSEDMYDFDGLCINEKSHIVTVDKSEISLTPTEFSLLMYFVKNKNIVLTREQILDGVWGYDFDGDFRVVDTSVKRLREKLKDKSKLIQTVRGFGYKFEVKNEI</sequence>
<keyword evidence="4" id="KW-0805">Transcription regulation</keyword>
<evidence type="ECO:0000256" key="4">
    <source>
        <dbReference type="ARBA" id="ARBA00023015"/>
    </source>
</evidence>
<dbReference type="SUPFAM" id="SSF52172">
    <property type="entry name" value="CheY-like"/>
    <property type="match status" value="1"/>
</dbReference>
<dbReference type="Pfam" id="PF00486">
    <property type="entry name" value="Trans_reg_C"/>
    <property type="match status" value="1"/>
</dbReference>
<dbReference type="CDD" id="cd17574">
    <property type="entry name" value="REC_OmpR"/>
    <property type="match status" value="1"/>
</dbReference>
<dbReference type="EMBL" id="AYSO01000018">
    <property type="protein sequence ID" value="KIE45737.1"/>
    <property type="molecule type" value="Genomic_DNA"/>
</dbReference>
<dbReference type="RefSeq" id="WP_039634286.1">
    <property type="nucleotide sequence ID" value="NZ_AYSO01000018.1"/>
</dbReference>
<evidence type="ECO:0000256" key="8">
    <source>
        <dbReference type="PROSITE-ProRule" id="PRU00169"/>
    </source>
</evidence>
<reference evidence="12 13" key="1">
    <citation type="journal article" date="2015" name="Infect. Genet. Evol.">
        <title>Genomic sequences of six botulinum neurotoxin-producing strains representing three clostridial species illustrate the mobility and diversity of botulinum neurotoxin genes.</title>
        <authorList>
            <person name="Smith T.J."/>
            <person name="Hill K.K."/>
            <person name="Xie G."/>
            <person name="Foley B.T."/>
            <person name="Williamson C.H."/>
            <person name="Foster J.T."/>
            <person name="Johnson S.L."/>
            <person name="Chertkov O."/>
            <person name="Teshima H."/>
            <person name="Gibbons H.S."/>
            <person name="Johnsky L.A."/>
            <person name="Karavis M.A."/>
            <person name="Smith L.A."/>
        </authorList>
    </citation>
    <scope>NUCLEOTIDE SEQUENCE [LARGE SCALE GENOMIC DNA]</scope>
    <source>
        <strain evidence="12 13">CDC 2741</strain>
    </source>
</reference>
<dbReference type="FunFam" id="1.10.10.10:FF:000018">
    <property type="entry name" value="DNA-binding response regulator ResD"/>
    <property type="match status" value="1"/>
</dbReference>
<dbReference type="CDD" id="cd00383">
    <property type="entry name" value="trans_reg_C"/>
    <property type="match status" value="1"/>
</dbReference>
<proteinExistence type="predicted"/>
<dbReference type="OrthoDB" id="9790442at2"/>
<dbReference type="PROSITE" id="PS51755">
    <property type="entry name" value="OMPR_PHOB"/>
    <property type="match status" value="1"/>
</dbReference>
<comment type="function">
    <text evidence="7">May play the central regulatory role in sporulation. It may be an element of the effector pathway responsible for the activation of sporulation genes in response to nutritional stress. Spo0A may act in concert with spo0H (a sigma factor) to control the expression of some genes that are critical to the sporulation process.</text>
</comment>
<organism evidence="12 13">
    <name type="scientific">Clostridium argentinense CDC 2741</name>
    <dbReference type="NCBI Taxonomy" id="1418104"/>
    <lineage>
        <taxon>Bacteria</taxon>
        <taxon>Bacillati</taxon>
        <taxon>Bacillota</taxon>
        <taxon>Clostridia</taxon>
        <taxon>Eubacteriales</taxon>
        <taxon>Clostridiaceae</taxon>
        <taxon>Clostridium</taxon>
    </lineage>
</organism>
<evidence type="ECO:0000259" key="11">
    <source>
        <dbReference type="PROSITE" id="PS51755"/>
    </source>
</evidence>
<dbReference type="Gene3D" id="3.40.50.2300">
    <property type="match status" value="1"/>
</dbReference>
<dbReference type="FunFam" id="3.40.50.2300:FF:000001">
    <property type="entry name" value="DNA-binding response regulator PhoB"/>
    <property type="match status" value="1"/>
</dbReference>